<dbReference type="GO" id="GO:0016020">
    <property type="term" value="C:membrane"/>
    <property type="evidence" value="ECO:0007669"/>
    <property type="project" value="UniProtKB-SubCell"/>
</dbReference>
<gene>
    <name evidence="8" type="ORF">CR162_03325</name>
</gene>
<dbReference type="EMBL" id="PDNU01000003">
    <property type="protein sequence ID" value="PHK96377.1"/>
    <property type="molecule type" value="Genomic_DNA"/>
</dbReference>
<proteinExistence type="inferred from homology"/>
<dbReference type="RefSeq" id="WP_099094107.1">
    <property type="nucleotide sequence ID" value="NZ_PDNU01000003.1"/>
</dbReference>
<dbReference type="SUPFAM" id="SSF103481">
    <property type="entry name" value="Multidrug resistance efflux transporter EmrE"/>
    <property type="match status" value="2"/>
</dbReference>
<keyword evidence="4 6" id="KW-1133">Transmembrane helix</keyword>
<organism evidence="8 9">
    <name type="scientific">Teichococcus rhizosphaerae</name>
    <dbReference type="NCBI Taxonomy" id="1335062"/>
    <lineage>
        <taxon>Bacteria</taxon>
        <taxon>Pseudomonadati</taxon>
        <taxon>Pseudomonadota</taxon>
        <taxon>Alphaproteobacteria</taxon>
        <taxon>Acetobacterales</taxon>
        <taxon>Roseomonadaceae</taxon>
        <taxon>Roseomonas</taxon>
    </lineage>
</organism>
<comment type="caution">
    <text evidence="8">The sequence shown here is derived from an EMBL/GenBank/DDBJ whole genome shotgun (WGS) entry which is preliminary data.</text>
</comment>
<evidence type="ECO:0000256" key="3">
    <source>
        <dbReference type="ARBA" id="ARBA00022692"/>
    </source>
</evidence>
<dbReference type="InterPro" id="IPR000620">
    <property type="entry name" value="EamA_dom"/>
</dbReference>
<keyword evidence="3 6" id="KW-0812">Transmembrane</keyword>
<feature type="domain" description="EamA" evidence="7">
    <location>
        <begin position="13"/>
        <end position="145"/>
    </location>
</feature>
<dbReference type="Pfam" id="PF00892">
    <property type="entry name" value="EamA"/>
    <property type="match status" value="1"/>
</dbReference>
<evidence type="ECO:0000256" key="4">
    <source>
        <dbReference type="ARBA" id="ARBA00022989"/>
    </source>
</evidence>
<evidence type="ECO:0000259" key="7">
    <source>
        <dbReference type="Pfam" id="PF00892"/>
    </source>
</evidence>
<dbReference type="PANTHER" id="PTHR22911:SF6">
    <property type="entry name" value="SOLUTE CARRIER FAMILY 35 MEMBER G1"/>
    <property type="match status" value="1"/>
</dbReference>
<feature type="transmembrane region" description="Helical" evidence="6">
    <location>
        <begin position="240"/>
        <end position="260"/>
    </location>
</feature>
<sequence length="289" mass="29993">MLKLRPPSAAVAGIGLMLFAAMCGAGVNACYRAALREGLPVPLVPFARGLITLALLAPWILRAGPIAALATRRPRLHLARGAAGIATFLLQLLAITLLPLADAVAMMSARPLWVLPLAALLLHEKVRRDRALAAAIGFLGVLIIARPGGDVSLGTPAALAAGLCSALVLISFRALSATEPPARVVAWYSVLSVLFWGPVSAFVWQTPGLFAIAMLVGGTLFALMSDLAASAAARRAEVGLLAPIEYAQIPASAMLGWAIYAEQPGWGLAAGTVVMLGATLYLVRRGRQG</sequence>
<dbReference type="PANTHER" id="PTHR22911">
    <property type="entry name" value="ACYL-MALONYL CONDENSING ENZYME-RELATED"/>
    <property type="match status" value="1"/>
</dbReference>
<evidence type="ECO:0000256" key="2">
    <source>
        <dbReference type="ARBA" id="ARBA00009853"/>
    </source>
</evidence>
<evidence type="ECO:0000256" key="5">
    <source>
        <dbReference type="ARBA" id="ARBA00023136"/>
    </source>
</evidence>
<dbReference type="InterPro" id="IPR037185">
    <property type="entry name" value="EmrE-like"/>
</dbReference>
<keyword evidence="5 6" id="KW-0472">Membrane</keyword>
<accession>A0A2C7AHZ6</accession>
<feature type="transmembrane region" description="Helical" evidence="6">
    <location>
        <begin position="82"/>
        <end position="101"/>
    </location>
</feature>
<feature type="transmembrane region" description="Helical" evidence="6">
    <location>
        <begin position="107"/>
        <end position="123"/>
    </location>
</feature>
<evidence type="ECO:0000256" key="6">
    <source>
        <dbReference type="SAM" id="Phobius"/>
    </source>
</evidence>
<dbReference type="OrthoDB" id="9812899at2"/>
<protein>
    <recommendedName>
        <fullName evidence="7">EamA domain-containing protein</fullName>
    </recommendedName>
</protein>
<comment type="subcellular location">
    <subcellularLocation>
        <location evidence="1">Membrane</location>
        <topology evidence="1">Multi-pass membrane protein</topology>
    </subcellularLocation>
</comment>
<feature type="transmembrane region" description="Helical" evidence="6">
    <location>
        <begin position="39"/>
        <end position="61"/>
    </location>
</feature>
<evidence type="ECO:0000256" key="1">
    <source>
        <dbReference type="ARBA" id="ARBA00004141"/>
    </source>
</evidence>
<keyword evidence="9" id="KW-1185">Reference proteome</keyword>
<name>A0A2C7AHZ6_9PROT</name>
<feature type="transmembrane region" description="Helical" evidence="6">
    <location>
        <begin position="184"/>
        <end position="203"/>
    </location>
</feature>
<dbReference type="AlphaFoldDB" id="A0A2C7AHZ6"/>
<feature type="transmembrane region" description="Helical" evidence="6">
    <location>
        <begin position="266"/>
        <end position="283"/>
    </location>
</feature>
<comment type="similarity">
    <text evidence="2">Belongs to the drug/metabolite transporter (DMT) superfamily. 10 TMS drug/metabolite exporter (DME) (TC 2.A.7.3) family.</text>
</comment>
<feature type="transmembrane region" description="Helical" evidence="6">
    <location>
        <begin position="130"/>
        <end position="147"/>
    </location>
</feature>
<feature type="transmembrane region" description="Helical" evidence="6">
    <location>
        <begin position="209"/>
        <end position="228"/>
    </location>
</feature>
<dbReference type="Proteomes" id="UP000223527">
    <property type="component" value="Unassembled WGS sequence"/>
</dbReference>
<feature type="transmembrane region" description="Helical" evidence="6">
    <location>
        <begin position="153"/>
        <end position="172"/>
    </location>
</feature>
<evidence type="ECO:0000313" key="9">
    <source>
        <dbReference type="Proteomes" id="UP000223527"/>
    </source>
</evidence>
<evidence type="ECO:0000313" key="8">
    <source>
        <dbReference type="EMBL" id="PHK96377.1"/>
    </source>
</evidence>
<reference evidence="8 9" key="1">
    <citation type="submission" date="2017-10" db="EMBL/GenBank/DDBJ databases">
        <authorList>
            <person name="Banno H."/>
            <person name="Chua N.-H."/>
        </authorList>
    </citation>
    <scope>NUCLEOTIDE SEQUENCE [LARGE SCALE GENOMIC DNA]</scope>
    <source>
        <strain evidence="8 9">YW11</strain>
    </source>
</reference>